<name>A0A317FIH5_9PROT</name>
<dbReference type="CDD" id="cd05958">
    <property type="entry name" value="ABCL"/>
    <property type="match status" value="1"/>
</dbReference>
<dbReference type="InterPro" id="IPR020845">
    <property type="entry name" value="AMP-binding_CS"/>
</dbReference>
<keyword evidence="5" id="KW-0812">Transmembrane</keyword>
<dbReference type="AlphaFoldDB" id="A0A317FIH5"/>
<protein>
    <submittedName>
        <fullName evidence="8">2-aminobenzoate-CoA ligase</fullName>
    </submittedName>
</protein>
<dbReference type="Gene3D" id="3.30.300.30">
    <property type="match status" value="1"/>
</dbReference>
<dbReference type="OrthoDB" id="4471305at2"/>
<feature type="domain" description="AMP-dependent synthetase/ligase" evidence="6">
    <location>
        <begin position="63"/>
        <end position="404"/>
    </location>
</feature>
<dbReference type="Proteomes" id="UP000245765">
    <property type="component" value="Unassembled WGS sequence"/>
</dbReference>
<evidence type="ECO:0000256" key="3">
    <source>
        <dbReference type="ARBA" id="ARBA00022741"/>
    </source>
</evidence>
<keyword evidence="4" id="KW-0067">ATP-binding</keyword>
<keyword evidence="2 8" id="KW-0436">Ligase</keyword>
<dbReference type="SUPFAM" id="SSF56801">
    <property type="entry name" value="Acetyl-CoA synthetase-like"/>
    <property type="match status" value="1"/>
</dbReference>
<sequence>MTGEARMDGMITADLAPSAHLDSFARDNLPPRAQWPVFLLDRPEYRYPARLNCAVELLDRHLAQGRGEHPAVVTPAETLTYRQLAERVNRIANVLTARLGLIPGNRVLLRSANNAWMVAAYFAVLKAGGVVVATMPLLRAKELGQMLRKARISHALCDARLVDELRKAQAPDLRHLLTWGDGALETLCAEASPDFAACDTAADDVCLFGFTSGSTGEPKATMHFHRDMLAICDGYSAQVLRPGPSDIFIGSPPLAFTFGLGGLVLFPFRVGATAVLLEKAPPEDLPAQIAKHRATVCFTAPTAWRVMAGLAGQHDLSSLRKCVSAGETLPRPVFEAWQQATGLKLMDGIGATEMLHIFIAAREDQIRPGATGIPVPGYAAKVVDENGAEVPRGTPGRLAVRGPTGCRYLADPRQANYVQHGWNITGDTYVQDEDGYFWYQARNDDMIISAGYNIAGPEVEVALLTHPAVKECAVVGAPDAERGMVVRAYVVLHSGHAPDDAMAKALQDHVKREIAPYKYPRSIVFAEALPRTETGKLQRFALRQRAAQEPAA</sequence>
<keyword evidence="5" id="KW-1133">Transmembrane helix</keyword>
<organism evidence="8 9">
    <name type="scientific">Falsiroseomonas bella</name>
    <dbReference type="NCBI Taxonomy" id="2184016"/>
    <lineage>
        <taxon>Bacteria</taxon>
        <taxon>Pseudomonadati</taxon>
        <taxon>Pseudomonadota</taxon>
        <taxon>Alphaproteobacteria</taxon>
        <taxon>Acetobacterales</taxon>
        <taxon>Roseomonadaceae</taxon>
        <taxon>Falsiroseomonas</taxon>
    </lineage>
</organism>
<reference evidence="9" key="1">
    <citation type="submission" date="2018-05" db="EMBL/GenBank/DDBJ databases">
        <authorList>
            <person name="Du Z."/>
            <person name="Wang X."/>
        </authorList>
    </citation>
    <scope>NUCLEOTIDE SEQUENCE [LARGE SCALE GENOMIC DNA]</scope>
    <source>
        <strain evidence="9">CQN31</strain>
    </source>
</reference>
<dbReference type="InterPro" id="IPR045851">
    <property type="entry name" value="AMP-bd_C_sf"/>
</dbReference>
<dbReference type="PROSITE" id="PS00455">
    <property type="entry name" value="AMP_BINDING"/>
    <property type="match status" value="1"/>
</dbReference>
<evidence type="ECO:0000256" key="2">
    <source>
        <dbReference type="ARBA" id="ARBA00022598"/>
    </source>
</evidence>
<dbReference type="PANTHER" id="PTHR43352:SF1">
    <property type="entry name" value="ANTHRANILATE--COA LIGASE"/>
    <property type="match status" value="1"/>
</dbReference>
<evidence type="ECO:0000259" key="6">
    <source>
        <dbReference type="Pfam" id="PF00501"/>
    </source>
</evidence>
<dbReference type="Pfam" id="PF00501">
    <property type="entry name" value="AMP-binding"/>
    <property type="match status" value="1"/>
</dbReference>
<dbReference type="Gene3D" id="3.40.50.12780">
    <property type="entry name" value="N-terminal domain of ligase-like"/>
    <property type="match status" value="1"/>
</dbReference>
<dbReference type="FunFam" id="3.30.300.30:FF:000005">
    <property type="entry name" value="Acyl-coenzyme A synthetase ACSM5, mitochondrial"/>
    <property type="match status" value="1"/>
</dbReference>
<dbReference type="InterPro" id="IPR042099">
    <property type="entry name" value="ANL_N_sf"/>
</dbReference>
<dbReference type="EMBL" id="QGNA01000002">
    <property type="protein sequence ID" value="PWS37438.1"/>
    <property type="molecule type" value="Genomic_DNA"/>
</dbReference>
<gene>
    <name evidence="8" type="ORF">DFH01_11430</name>
</gene>
<keyword evidence="9" id="KW-1185">Reference proteome</keyword>
<evidence type="ECO:0000259" key="7">
    <source>
        <dbReference type="Pfam" id="PF13193"/>
    </source>
</evidence>
<accession>A0A317FIH5</accession>
<dbReference type="GO" id="GO:0016405">
    <property type="term" value="F:CoA-ligase activity"/>
    <property type="evidence" value="ECO:0007669"/>
    <property type="project" value="UniProtKB-ARBA"/>
</dbReference>
<feature type="transmembrane region" description="Helical" evidence="5">
    <location>
        <begin position="115"/>
        <end position="138"/>
    </location>
</feature>
<comment type="caution">
    <text evidence="8">The sequence shown here is derived from an EMBL/GenBank/DDBJ whole genome shotgun (WGS) entry which is preliminary data.</text>
</comment>
<dbReference type="GO" id="GO:0044550">
    <property type="term" value="P:secondary metabolite biosynthetic process"/>
    <property type="evidence" value="ECO:0007669"/>
    <property type="project" value="TreeGrafter"/>
</dbReference>
<comment type="similarity">
    <text evidence="1">Belongs to the ATP-dependent AMP-binding enzyme family.</text>
</comment>
<feature type="domain" description="AMP-binding enzyme C-terminal" evidence="7">
    <location>
        <begin position="458"/>
        <end position="536"/>
    </location>
</feature>
<dbReference type="PANTHER" id="PTHR43352">
    <property type="entry name" value="ACETYL-COA SYNTHETASE"/>
    <property type="match status" value="1"/>
</dbReference>
<evidence type="ECO:0000313" key="8">
    <source>
        <dbReference type="EMBL" id="PWS37438.1"/>
    </source>
</evidence>
<keyword evidence="3" id="KW-0547">Nucleotide-binding</keyword>
<evidence type="ECO:0000256" key="5">
    <source>
        <dbReference type="SAM" id="Phobius"/>
    </source>
</evidence>
<evidence type="ECO:0000313" key="9">
    <source>
        <dbReference type="Proteomes" id="UP000245765"/>
    </source>
</evidence>
<dbReference type="GO" id="GO:0016878">
    <property type="term" value="F:acid-thiol ligase activity"/>
    <property type="evidence" value="ECO:0007669"/>
    <property type="project" value="TreeGrafter"/>
</dbReference>
<dbReference type="InterPro" id="IPR000873">
    <property type="entry name" value="AMP-dep_synth/lig_dom"/>
</dbReference>
<dbReference type="InterPro" id="IPR025110">
    <property type="entry name" value="AMP-bd_C"/>
</dbReference>
<proteinExistence type="inferred from homology"/>
<dbReference type="GO" id="GO:0005524">
    <property type="term" value="F:ATP binding"/>
    <property type="evidence" value="ECO:0007669"/>
    <property type="project" value="UniProtKB-KW"/>
</dbReference>
<keyword evidence="5" id="KW-0472">Membrane</keyword>
<dbReference type="Pfam" id="PF13193">
    <property type="entry name" value="AMP-binding_C"/>
    <property type="match status" value="1"/>
</dbReference>
<evidence type="ECO:0000256" key="1">
    <source>
        <dbReference type="ARBA" id="ARBA00006432"/>
    </source>
</evidence>
<evidence type="ECO:0000256" key="4">
    <source>
        <dbReference type="ARBA" id="ARBA00022840"/>
    </source>
</evidence>